<dbReference type="GO" id="GO:0009103">
    <property type="term" value="P:lipopolysaccharide biosynthetic process"/>
    <property type="evidence" value="ECO:0007669"/>
    <property type="project" value="TreeGrafter"/>
</dbReference>
<name>A0A3A9J3M4_9PROT</name>
<dbReference type="Gene3D" id="3.40.50.2000">
    <property type="entry name" value="Glycogen Phosphorylase B"/>
    <property type="match status" value="1"/>
</dbReference>
<dbReference type="PANTHER" id="PTHR46401">
    <property type="entry name" value="GLYCOSYLTRANSFERASE WBBK-RELATED"/>
    <property type="match status" value="1"/>
</dbReference>
<dbReference type="RefSeq" id="WP_120641157.1">
    <property type="nucleotide sequence ID" value="NZ_RAQU01000362.1"/>
</dbReference>
<keyword evidence="4" id="KW-1185">Reference proteome</keyword>
<evidence type="ECO:0000256" key="1">
    <source>
        <dbReference type="ARBA" id="ARBA00022679"/>
    </source>
</evidence>
<dbReference type="GO" id="GO:0016757">
    <property type="term" value="F:glycosyltransferase activity"/>
    <property type="evidence" value="ECO:0007669"/>
    <property type="project" value="TreeGrafter"/>
</dbReference>
<evidence type="ECO:0000313" key="3">
    <source>
        <dbReference type="EMBL" id="RMI14497.1"/>
    </source>
</evidence>
<sequence length="356" mass="39132">MHHPISLVLHGSESRDLGGPSIRVPRTVQILRSQGIDARLLQMHRDALLLEDSAAAHVFNVWPLRSSCSILKFARWLGIPTILSPILLDLQEQHKWHPVHPILPGHYGPYRLEELHAAFSLADHVVYLSNAERDLANRIGMPIRPFSVVKNPVDFANFRPGGGCHFWNFVSGRHPDLLNRPFVLCVGRIEPRKNQLALIQAISGTGYALVLIGHEAEPRYVQACRDAAGPDVFFLGRLPSDSGILPAAYQAAAACAQVTWAEGASLAALEAWASDCPLILSSLPGNIEYFGTDAVYADPSNVQDIRDKIFSATGPMRPKSSSLREILYRECSYEGHVNSLAAIYINLGKTKSLTVS</sequence>
<dbReference type="PANTHER" id="PTHR46401:SF2">
    <property type="entry name" value="GLYCOSYLTRANSFERASE WBBK-RELATED"/>
    <property type="match status" value="1"/>
</dbReference>
<reference evidence="2 5" key="1">
    <citation type="submission" date="2018-09" db="EMBL/GenBank/DDBJ databases">
        <title>Roseomonas sp. nov., isolated from feces of Tibetan antelopes in the Qinghai-Tibet plateau, China.</title>
        <authorList>
            <person name="Tian Z."/>
        </authorList>
    </citation>
    <scope>NUCLEOTIDE SEQUENCE [LARGE SCALE GENOMIC DNA]</scope>
    <source>
        <strain evidence="3 4">Z23</strain>
        <strain evidence="2 5">Z24</strain>
    </source>
</reference>
<proteinExistence type="predicted"/>
<accession>A0A3A9J3M4</accession>
<evidence type="ECO:0000313" key="2">
    <source>
        <dbReference type="EMBL" id="RKK01052.1"/>
    </source>
</evidence>
<dbReference type="SUPFAM" id="SSF53756">
    <property type="entry name" value="UDP-Glycosyltransferase/glycogen phosphorylase"/>
    <property type="match status" value="1"/>
</dbReference>
<dbReference type="EMBL" id="RAQU01000362">
    <property type="protein sequence ID" value="RKK01052.1"/>
    <property type="molecule type" value="Genomic_DNA"/>
</dbReference>
<dbReference type="Proteomes" id="UP000278036">
    <property type="component" value="Unassembled WGS sequence"/>
</dbReference>
<evidence type="ECO:0000313" key="5">
    <source>
        <dbReference type="Proteomes" id="UP000278036"/>
    </source>
</evidence>
<dbReference type="CDD" id="cd03801">
    <property type="entry name" value="GT4_PimA-like"/>
    <property type="match status" value="1"/>
</dbReference>
<keyword evidence="1 2" id="KW-0808">Transferase</keyword>
<dbReference type="AlphaFoldDB" id="A0A3A9J3M4"/>
<dbReference type="InParanoid" id="A0A3A9J3M4"/>
<evidence type="ECO:0000313" key="4">
    <source>
        <dbReference type="Proteomes" id="UP000274097"/>
    </source>
</evidence>
<organism evidence="2 5">
    <name type="scientific">Teichococcus wenyumeiae</name>
    <dbReference type="NCBI Taxonomy" id="2478470"/>
    <lineage>
        <taxon>Bacteria</taxon>
        <taxon>Pseudomonadati</taxon>
        <taxon>Pseudomonadota</taxon>
        <taxon>Alphaproteobacteria</taxon>
        <taxon>Acetobacterales</taxon>
        <taxon>Roseomonadaceae</taxon>
        <taxon>Roseomonas</taxon>
    </lineage>
</organism>
<dbReference type="EMBL" id="RFLX01000116">
    <property type="protein sequence ID" value="RMI14497.1"/>
    <property type="molecule type" value="Genomic_DNA"/>
</dbReference>
<comment type="caution">
    <text evidence="2">The sequence shown here is derived from an EMBL/GenBank/DDBJ whole genome shotgun (WGS) entry which is preliminary data.</text>
</comment>
<gene>
    <name evidence="2" type="ORF">D6Z83_27045</name>
    <name evidence="3" type="ORF">EBE87_27995</name>
</gene>
<protein>
    <submittedName>
        <fullName evidence="2">Glycosyltransferase</fullName>
    </submittedName>
</protein>
<dbReference type="Proteomes" id="UP000274097">
    <property type="component" value="Unassembled WGS sequence"/>
</dbReference>
<dbReference type="Pfam" id="PF13692">
    <property type="entry name" value="Glyco_trans_1_4"/>
    <property type="match status" value="1"/>
</dbReference>
<dbReference type="OrthoDB" id="9801609at2"/>